<reference evidence="1" key="1">
    <citation type="submission" date="2022-10" db="EMBL/GenBank/DDBJ databases">
        <title>Rhodococcus ferula Z13 complete genome.</title>
        <authorList>
            <person name="Long X."/>
            <person name="Zang M."/>
        </authorList>
    </citation>
    <scope>NUCLEOTIDE SEQUENCE</scope>
    <source>
        <strain evidence="1">Z13</strain>
    </source>
</reference>
<keyword evidence="2" id="KW-1185">Reference proteome</keyword>
<evidence type="ECO:0000313" key="1">
    <source>
        <dbReference type="EMBL" id="UYP19992.1"/>
    </source>
</evidence>
<keyword evidence="1" id="KW-0378">Hydrolase</keyword>
<organism evidence="1 2">
    <name type="scientific">Rhodococcus sacchari</name>
    <dbReference type="NCBI Taxonomy" id="2962047"/>
    <lineage>
        <taxon>Bacteria</taxon>
        <taxon>Bacillati</taxon>
        <taxon>Actinomycetota</taxon>
        <taxon>Actinomycetes</taxon>
        <taxon>Mycobacteriales</taxon>
        <taxon>Nocardiaceae</taxon>
        <taxon>Rhodococcus</taxon>
    </lineage>
</organism>
<dbReference type="Proteomes" id="UP001156484">
    <property type="component" value="Chromosome"/>
</dbReference>
<gene>
    <name evidence="1" type="ORF">OED52_05430</name>
</gene>
<evidence type="ECO:0000313" key="2">
    <source>
        <dbReference type="Proteomes" id="UP001156484"/>
    </source>
</evidence>
<name>A0ACD4DJ00_9NOCA</name>
<sequence>MAEDGTDTAPRPRRRIGRLILLAFVVVLVLAAAAFVFTPVPGALIVRAVFERDARQQTEKLAVDAPETDLVANLQYREGDPDAYLDVYTPKGTTAVLPTIVWTHGGAWLSGSRADYAGYYRRLADAGFTVVSLGYSLAPEHRYPTAVHQLADAQAYLLDHADELHIDTHRIVLAGDSAGAQLSSQMAAAITDKEYAAQAGIDPAFTPEQLRGVVLNCGLYDVAALEGGSGLIGWGIEQAMWAYTGARDFASSDAARLMSTLDIVTADFPATFITGGNADPLTPKQSKPLAEKLTRLGVEVDALFYPDDHIPELAHEYQFDLSTPDARAALERTIDFVRKVTA</sequence>
<accession>A0ACD4DJ00</accession>
<proteinExistence type="predicted"/>
<protein>
    <submittedName>
        <fullName evidence="1">Alpha/beta hydrolase</fullName>
    </submittedName>
</protein>
<dbReference type="EMBL" id="CP107551">
    <property type="protein sequence ID" value="UYP19992.1"/>
    <property type="molecule type" value="Genomic_DNA"/>
</dbReference>